<evidence type="ECO:0000259" key="6">
    <source>
        <dbReference type="PROSITE" id="PS50002"/>
    </source>
</evidence>
<dbReference type="PROSITE" id="PS50002">
    <property type="entry name" value="SH3"/>
    <property type="match status" value="1"/>
</dbReference>
<keyword evidence="3" id="KW-0863">Zinc-finger</keyword>
<keyword evidence="4" id="KW-0862">Zinc</keyword>
<sequence>MDFPMILNKFRRDVLIVRQQVDQFWTEVENPHFGSKGLVPRSFLDFDKEGTARAKYHYCAPDEITIHKFEIVRLIGKIDDNYYEGINTRGERGKIPVNCIDVIKEPFGLTPYQGENRVFGEYECKRCSLNWTSSNSWANCGQMCENCNVLVYPHKQRPLHQPDGLDKSDLTKDLPIE</sequence>
<keyword evidence="1 5" id="KW-0728">SH3 domain</keyword>
<dbReference type="InterPro" id="IPR033446">
    <property type="entry name" value="ZCCHC24_Znf-3CxxC"/>
</dbReference>
<reference evidence="7 8" key="1">
    <citation type="journal article" date="2018" name="Gigascience">
        <title>Genomes of trombidid mites reveal novel predicted allergens and laterally-transferred genes associated with secondary metabolism.</title>
        <authorList>
            <person name="Dong X."/>
            <person name="Chaisiri K."/>
            <person name="Xia D."/>
            <person name="Armstrong S.D."/>
            <person name="Fang Y."/>
            <person name="Donnelly M.J."/>
            <person name="Kadowaki T."/>
            <person name="McGarry J.W."/>
            <person name="Darby A.C."/>
            <person name="Makepeace B.L."/>
        </authorList>
    </citation>
    <scope>NUCLEOTIDE SEQUENCE [LARGE SCALE GENOMIC DNA]</scope>
    <source>
        <strain evidence="7">UoL-WK</strain>
    </source>
</reference>
<evidence type="ECO:0000256" key="2">
    <source>
        <dbReference type="ARBA" id="ARBA00022723"/>
    </source>
</evidence>
<keyword evidence="2" id="KW-0479">Metal-binding</keyword>
<evidence type="ECO:0000256" key="3">
    <source>
        <dbReference type="ARBA" id="ARBA00022771"/>
    </source>
</evidence>
<evidence type="ECO:0000256" key="5">
    <source>
        <dbReference type="PROSITE-ProRule" id="PRU00192"/>
    </source>
</evidence>
<dbReference type="InterPro" id="IPR001452">
    <property type="entry name" value="SH3_domain"/>
</dbReference>
<dbReference type="Proteomes" id="UP000285301">
    <property type="component" value="Unassembled WGS sequence"/>
</dbReference>
<keyword evidence="8" id="KW-1185">Reference proteome</keyword>
<dbReference type="CDD" id="cd00174">
    <property type="entry name" value="SH3"/>
    <property type="match status" value="1"/>
</dbReference>
<accession>A0A3S3NRS4</accession>
<dbReference type="InterPro" id="IPR036028">
    <property type="entry name" value="SH3-like_dom_sf"/>
</dbReference>
<dbReference type="Pfam" id="PF17180">
    <property type="entry name" value="Zn_ribbon_3CxxC_2"/>
    <property type="match status" value="1"/>
</dbReference>
<dbReference type="GO" id="GO:0008270">
    <property type="term" value="F:zinc ion binding"/>
    <property type="evidence" value="ECO:0007669"/>
    <property type="project" value="UniProtKB-KW"/>
</dbReference>
<organism evidence="7 8">
    <name type="scientific">Dinothrombium tinctorium</name>
    <dbReference type="NCBI Taxonomy" id="1965070"/>
    <lineage>
        <taxon>Eukaryota</taxon>
        <taxon>Metazoa</taxon>
        <taxon>Ecdysozoa</taxon>
        <taxon>Arthropoda</taxon>
        <taxon>Chelicerata</taxon>
        <taxon>Arachnida</taxon>
        <taxon>Acari</taxon>
        <taxon>Acariformes</taxon>
        <taxon>Trombidiformes</taxon>
        <taxon>Prostigmata</taxon>
        <taxon>Anystina</taxon>
        <taxon>Parasitengona</taxon>
        <taxon>Trombidioidea</taxon>
        <taxon>Trombidiidae</taxon>
        <taxon>Dinothrombium</taxon>
    </lineage>
</organism>
<proteinExistence type="predicted"/>
<dbReference type="Pfam" id="PF07653">
    <property type="entry name" value="SH3_2"/>
    <property type="match status" value="1"/>
</dbReference>
<dbReference type="Gene3D" id="2.30.30.40">
    <property type="entry name" value="SH3 Domains"/>
    <property type="match status" value="1"/>
</dbReference>
<dbReference type="OrthoDB" id="10038672at2759"/>
<evidence type="ECO:0000256" key="1">
    <source>
        <dbReference type="ARBA" id="ARBA00022443"/>
    </source>
</evidence>
<dbReference type="SUPFAM" id="SSF50044">
    <property type="entry name" value="SH3-domain"/>
    <property type="match status" value="1"/>
</dbReference>
<dbReference type="EMBL" id="NCKU01011136">
    <property type="protein sequence ID" value="RWS00546.1"/>
    <property type="molecule type" value="Genomic_DNA"/>
</dbReference>
<protein>
    <recommendedName>
        <fullName evidence="6">SH3 domain-containing protein</fullName>
    </recommendedName>
</protein>
<gene>
    <name evidence="7" type="ORF">B4U79_10265</name>
</gene>
<dbReference type="AlphaFoldDB" id="A0A3S3NRS4"/>
<dbReference type="SMART" id="SM01328">
    <property type="entry name" value="zf-3CxxC"/>
    <property type="match status" value="1"/>
</dbReference>
<evidence type="ECO:0000256" key="4">
    <source>
        <dbReference type="ARBA" id="ARBA00022833"/>
    </source>
</evidence>
<name>A0A3S3NRS4_9ACAR</name>
<evidence type="ECO:0000313" key="8">
    <source>
        <dbReference type="Proteomes" id="UP000285301"/>
    </source>
</evidence>
<evidence type="ECO:0000313" key="7">
    <source>
        <dbReference type="EMBL" id="RWS00546.1"/>
    </source>
</evidence>
<dbReference type="InterPro" id="IPR027377">
    <property type="entry name" value="ZAR1/RTP1-5-like_Znf-3CxxC"/>
</dbReference>
<feature type="domain" description="SH3" evidence="6">
    <location>
        <begin position="47"/>
        <end position="105"/>
    </location>
</feature>
<comment type="caution">
    <text evidence="7">The sequence shown here is derived from an EMBL/GenBank/DDBJ whole genome shotgun (WGS) entry which is preliminary data.</text>
</comment>
<dbReference type="SMART" id="SM00326">
    <property type="entry name" value="SH3"/>
    <property type="match status" value="1"/>
</dbReference>